<dbReference type="EMBL" id="AMQM01003397">
    <property type="status" value="NOT_ANNOTATED_CDS"/>
    <property type="molecule type" value="Genomic_DNA"/>
</dbReference>
<evidence type="ECO:0000313" key="15">
    <source>
        <dbReference type="EnsemblMetazoa" id="HelroP110322"/>
    </source>
</evidence>
<keyword evidence="12" id="KW-0723">Serine/threonine-protein kinase</keyword>
<dbReference type="InParanoid" id="T1EF14"/>
<accession>T1EF14</accession>
<dbReference type="STRING" id="6412.T1EF14"/>
<dbReference type="InterPro" id="IPR011009">
    <property type="entry name" value="Kinase-like_dom_sf"/>
</dbReference>
<evidence type="ECO:0000256" key="8">
    <source>
        <dbReference type="ARBA" id="ARBA00022842"/>
    </source>
</evidence>
<dbReference type="PROSITE" id="PS00107">
    <property type="entry name" value="PROTEIN_KINASE_ATP"/>
    <property type="match status" value="1"/>
</dbReference>
<name>T1EF14_HELRO</name>
<evidence type="ECO:0000256" key="9">
    <source>
        <dbReference type="ARBA" id="ARBA00022843"/>
    </source>
</evidence>
<dbReference type="EMBL" id="KB096134">
    <property type="protein sequence ID" value="ESO08082.1"/>
    <property type="molecule type" value="Genomic_DNA"/>
</dbReference>
<dbReference type="Proteomes" id="UP000015101">
    <property type="component" value="Unassembled WGS sequence"/>
</dbReference>
<keyword evidence="16" id="KW-1185">Reference proteome</keyword>
<dbReference type="GeneID" id="20195166"/>
<dbReference type="KEGG" id="hro:HELRODRAFT_110322"/>
<evidence type="ECO:0000256" key="5">
    <source>
        <dbReference type="ARBA" id="ARBA00022741"/>
    </source>
</evidence>
<evidence type="ECO:0000259" key="13">
    <source>
        <dbReference type="PROSITE" id="PS50011"/>
    </source>
</evidence>
<evidence type="ECO:0000256" key="1">
    <source>
        <dbReference type="ARBA" id="ARBA00001946"/>
    </source>
</evidence>
<reference evidence="16" key="1">
    <citation type="submission" date="2012-12" db="EMBL/GenBank/DDBJ databases">
        <authorList>
            <person name="Hellsten U."/>
            <person name="Grimwood J."/>
            <person name="Chapman J.A."/>
            <person name="Shapiro H."/>
            <person name="Aerts A."/>
            <person name="Otillar R.P."/>
            <person name="Terry A.Y."/>
            <person name="Boore J.L."/>
            <person name="Simakov O."/>
            <person name="Marletaz F."/>
            <person name="Cho S.-J."/>
            <person name="Edsinger-Gonzales E."/>
            <person name="Havlak P."/>
            <person name="Kuo D.-H."/>
            <person name="Larsson T."/>
            <person name="Lv J."/>
            <person name="Arendt D."/>
            <person name="Savage R."/>
            <person name="Osoegawa K."/>
            <person name="de Jong P."/>
            <person name="Lindberg D.R."/>
            <person name="Seaver E.C."/>
            <person name="Weisblat D.A."/>
            <person name="Putnam N.H."/>
            <person name="Grigoriev I.V."/>
            <person name="Rokhsar D.S."/>
        </authorList>
    </citation>
    <scope>NUCLEOTIDE SEQUENCE</scope>
</reference>
<dbReference type="PANTHER" id="PTHR24346">
    <property type="entry name" value="MAP/MICROTUBULE AFFINITY-REGULATING KINASE"/>
    <property type="match status" value="1"/>
</dbReference>
<dbReference type="AlphaFoldDB" id="T1EF14"/>
<dbReference type="SMART" id="SM00220">
    <property type="entry name" value="S_TKc"/>
    <property type="match status" value="1"/>
</dbReference>
<reference evidence="15" key="3">
    <citation type="submission" date="2015-06" db="UniProtKB">
        <authorList>
            <consortium name="EnsemblMetazoa"/>
        </authorList>
    </citation>
    <scope>IDENTIFICATION</scope>
</reference>
<keyword evidence="5 11" id="KW-0547">Nucleotide-binding</keyword>
<keyword evidence="8" id="KW-0460">Magnesium</keyword>
<dbReference type="PANTHER" id="PTHR24346:SF102">
    <property type="entry name" value="TESTIS-SPECIFIC SERINE_THREONINE-PROTEIN KINASE 1"/>
    <property type="match status" value="1"/>
</dbReference>
<keyword evidence="2" id="KW-0217">Developmental protein</keyword>
<feature type="binding site" evidence="11">
    <location>
        <position position="48"/>
    </location>
    <ligand>
        <name>ATP</name>
        <dbReference type="ChEBI" id="CHEBI:30616"/>
    </ligand>
</feature>
<evidence type="ECO:0000256" key="3">
    <source>
        <dbReference type="ARBA" id="ARBA00022553"/>
    </source>
</evidence>
<organism evidence="15 16">
    <name type="scientific">Helobdella robusta</name>
    <name type="common">Californian leech</name>
    <dbReference type="NCBI Taxonomy" id="6412"/>
    <lineage>
        <taxon>Eukaryota</taxon>
        <taxon>Metazoa</taxon>
        <taxon>Spiralia</taxon>
        <taxon>Lophotrochozoa</taxon>
        <taxon>Annelida</taxon>
        <taxon>Clitellata</taxon>
        <taxon>Hirudinea</taxon>
        <taxon>Rhynchobdellida</taxon>
        <taxon>Glossiphoniidae</taxon>
        <taxon>Helobdella</taxon>
    </lineage>
</organism>
<evidence type="ECO:0000256" key="4">
    <source>
        <dbReference type="ARBA" id="ARBA00022723"/>
    </source>
</evidence>
<dbReference type="RefSeq" id="XP_009013871.1">
    <property type="nucleotide sequence ID" value="XM_009015623.1"/>
</dbReference>
<gene>
    <name evidence="15" type="primary">20195166</name>
    <name evidence="14" type="ORF">HELRODRAFT_110322</name>
</gene>
<dbReference type="SUPFAM" id="SSF56112">
    <property type="entry name" value="Protein kinase-like (PK-like)"/>
    <property type="match status" value="1"/>
</dbReference>
<dbReference type="Gene3D" id="1.10.510.10">
    <property type="entry name" value="Transferase(Phosphotransferase) domain 1"/>
    <property type="match status" value="1"/>
</dbReference>
<dbReference type="OMA" id="MLNASMP"/>
<dbReference type="FunFam" id="1.10.510.10:FF:000943">
    <property type="entry name" value="testis-specific serine/threonine-protein kinase 1"/>
    <property type="match status" value="1"/>
</dbReference>
<dbReference type="eggNOG" id="KOG0583">
    <property type="taxonomic scope" value="Eukaryota"/>
</dbReference>
<keyword evidence="12" id="KW-0808">Transferase</keyword>
<dbReference type="PROSITE" id="PS50011">
    <property type="entry name" value="PROTEIN_KINASE_DOM"/>
    <property type="match status" value="1"/>
</dbReference>
<keyword evidence="12" id="KW-0418">Kinase</keyword>
<keyword evidence="6" id="KW-0221">Differentiation</keyword>
<proteinExistence type="inferred from homology"/>
<keyword evidence="3" id="KW-0597">Phosphoprotein</keyword>
<keyword evidence="9" id="KW-0832">Ubl conjugation</keyword>
<dbReference type="InterPro" id="IPR017441">
    <property type="entry name" value="Protein_kinase_ATP_BS"/>
</dbReference>
<dbReference type="PROSITE" id="PS00108">
    <property type="entry name" value="PROTEIN_KINASE_ST"/>
    <property type="match status" value="1"/>
</dbReference>
<sequence>MATSKKTQVSLEDELKKLGYELNSVLGEGSYGKVMSATSNTYGKVALKIINKKHPSKDYYSKFLPREIDTLKSLNHPNIVKLHEVIDIYDKIILVMELAGRGDLLNYIKLRGALPEEKAKIMFYQLLSAIEYMHARNIVHRDLKCENILLDNENNVKVSDFGFSRRQMVDQLSKTYCGSAAYTAPEILQGIPYKGTSGDIWSLGVILYIIACGSMPFDDSNVKKMIATQLERKVGFSKSKRISEDLQKLIHGMLQASIEKRYTIQDIKESAWLAPTVARFNSIDTTANHIAEKVNTS</sequence>
<dbReference type="CTD" id="20195166"/>
<dbReference type="PIRSF" id="PIRSF000654">
    <property type="entry name" value="Integrin-linked_kinase"/>
    <property type="match status" value="1"/>
</dbReference>
<dbReference type="HOGENOM" id="CLU_000288_63_0_1"/>
<dbReference type="InterPro" id="IPR000719">
    <property type="entry name" value="Prot_kinase_dom"/>
</dbReference>
<evidence type="ECO:0000256" key="10">
    <source>
        <dbReference type="ARBA" id="ARBA00022871"/>
    </source>
</evidence>
<keyword evidence="4" id="KW-0479">Metal-binding</keyword>
<keyword evidence="10" id="KW-0744">Spermatogenesis</keyword>
<feature type="domain" description="Protein kinase" evidence="13">
    <location>
        <begin position="20"/>
        <end position="273"/>
    </location>
</feature>
<evidence type="ECO:0000313" key="14">
    <source>
        <dbReference type="EMBL" id="ESO08082.1"/>
    </source>
</evidence>
<dbReference type="EnsemblMetazoa" id="HelroT110322">
    <property type="protein sequence ID" value="HelroP110322"/>
    <property type="gene ID" value="HelroG110322"/>
</dbReference>
<evidence type="ECO:0000256" key="6">
    <source>
        <dbReference type="ARBA" id="ARBA00022782"/>
    </source>
</evidence>
<evidence type="ECO:0000256" key="7">
    <source>
        <dbReference type="ARBA" id="ARBA00022840"/>
    </source>
</evidence>
<dbReference type="GO" id="GO:0000287">
    <property type="term" value="F:magnesium ion binding"/>
    <property type="evidence" value="ECO:0007669"/>
    <property type="project" value="UniProtKB-ARBA"/>
</dbReference>
<keyword evidence="7 11" id="KW-0067">ATP-binding</keyword>
<evidence type="ECO:0000256" key="12">
    <source>
        <dbReference type="RuleBase" id="RU000304"/>
    </source>
</evidence>
<evidence type="ECO:0000313" key="16">
    <source>
        <dbReference type="Proteomes" id="UP000015101"/>
    </source>
</evidence>
<evidence type="ECO:0000256" key="2">
    <source>
        <dbReference type="ARBA" id="ARBA00022473"/>
    </source>
</evidence>
<dbReference type="GO" id="GO:0005524">
    <property type="term" value="F:ATP binding"/>
    <property type="evidence" value="ECO:0007669"/>
    <property type="project" value="UniProtKB-UniRule"/>
</dbReference>
<evidence type="ECO:0000256" key="11">
    <source>
        <dbReference type="PROSITE-ProRule" id="PRU10141"/>
    </source>
</evidence>
<dbReference type="OrthoDB" id="541276at2759"/>
<protein>
    <recommendedName>
        <fullName evidence="13">Protein kinase domain-containing protein</fullName>
    </recommendedName>
</protein>
<comment type="cofactor">
    <cofactor evidence="1">
        <name>Mg(2+)</name>
        <dbReference type="ChEBI" id="CHEBI:18420"/>
    </cofactor>
</comment>
<dbReference type="GO" id="GO:0007286">
    <property type="term" value="P:spermatid development"/>
    <property type="evidence" value="ECO:0000318"/>
    <property type="project" value="GO_Central"/>
</dbReference>
<comment type="similarity">
    <text evidence="12">Belongs to the protein kinase superfamily.</text>
</comment>
<dbReference type="InterPro" id="IPR008271">
    <property type="entry name" value="Ser/Thr_kinase_AS"/>
</dbReference>
<dbReference type="Pfam" id="PF00069">
    <property type="entry name" value="Pkinase"/>
    <property type="match status" value="1"/>
</dbReference>
<dbReference type="GO" id="GO:0004674">
    <property type="term" value="F:protein serine/threonine kinase activity"/>
    <property type="evidence" value="ECO:0000318"/>
    <property type="project" value="GO_Central"/>
</dbReference>
<reference evidence="14 16" key="2">
    <citation type="journal article" date="2013" name="Nature">
        <title>Insights into bilaterian evolution from three spiralian genomes.</title>
        <authorList>
            <person name="Simakov O."/>
            <person name="Marletaz F."/>
            <person name="Cho S.J."/>
            <person name="Edsinger-Gonzales E."/>
            <person name="Havlak P."/>
            <person name="Hellsten U."/>
            <person name="Kuo D.H."/>
            <person name="Larsson T."/>
            <person name="Lv J."/>
            <person name="Arendt D."/>
            <person name="Savage R."/>
            <person name="Osoegawa K."/>
            <person name="de Jong P."/>
            <person name="Grimwood J."/>
            <person name="Chapman J.A."/>
            <person name="Shapiro H."/>
            <person name="Aerts A."/>
            <person name="Otillar R.P."/>
            <person name="Terry A.Y."/>
            <person name="Boore J.L."/>
            <person name="Grigoriev I.V."/>
            <person name="Lindberg D.R."/>
            <person name="Seaver E.C."/>
            <person name="Weisblat D.A."/>
            <person name="Putnam N.H."/>
            <person name="Rokhsar D.S."/>
        </authorList>
    </citation>
    <scope>NUCLEOTIDE SEQUENCE</scope>
</reference>